<evidence type="ECO:0000259" key="2">
    <source>
        <dbReference type="Pfam" id="PF05057"/>
    </source>
</evidence>
<dbReference type="InterPro" id="IPR029058">
    <property type="entry name" value="AB_hydrolase_fold"/>
</dbReference>
<keyword evidence="3" id="KW-0378">Hydrolase</keyword>
<accession>A0A1H6F6G5</accession>
<dbReference type="Gene3D" id="3.40.50.1820">
    <property type="entry name" value="alpha/beta hydrolase"/>
    <property type="match status" value="1"/>
</dbReference>
<keyword evidence="1" id="KW-0732">Signal</keyword>
<feature type="domain" description="DUF676" evidence="2">
    <location>
        <begin position="100"/>
        <end position="163"/>
    </location>
</feature>
<protein>
    <submittedName>
        <fullName evidence="3">Alpha/beta hydrolase family protein</fullName>
    </submittedName>
</protein>
<dbReference type="EMBL" id="FMSV02000136">
    <property type="protein sequence ID" value="SEH04971.1"/>
    <property type="molecule type" value="Genomic_DNA"/>
</dbReference>
<evidence type="ECO:0000313" key="3">
    <source>
        <dbReference type="EMBL" id="SEH04971.1"/>
    </source>
</evidence>
<proteinExistence type="predicted"/>
<feature type="chain" id="PRO_5014757597" evidence="1">
    <location>
        <begin position="27"/>
        <end position="277"/>
    </location>
</feature>
<feature type="signal peptide" evidence="1">
    <location>
        <begin position="1"/>
        <end position="26"/>
    </location>
</feature>
<dbReference type="RefSeq" id="WP_103918966.1">
    <property type="nucleotide sequence ID" value="NZ_FMSV02000136.1"/>
</dbReference>
<gene>
    <name evidence="3" type="ORF">MBHS_00824</name>
</gene>
<name>A0A1H6F6G5_9GAMM</name>
<dbReference type="InterPro" id="IPR007751">
    <property type="entry name" value="DUF676_lipase-like"/>
</dbReference>
<dbReference type="AlphaFoldDB" id="A0A1H6F6G5"/>
<dbReference type="OrthoDB" id="5760641at2"/>
<organism evidence="3 4">
    <name type="scientific">Candidatus Venteria ishoeyi</name>
    <dbReference type="NCBI Taxonomy" id="1899563"/>
    <lineage>
        <taxon>Bacteria</taxon>
        <taxon>Pseudomonadati</taxon>
        <taxon>Pseudomonadota</taxon>
        <taxon>Gammaproteobacteria</taxon>
        <taxon>Thiotrichales</taxon>
        <taxon>Thiotrichaceae</taxon>
        <taxon>Venteria</taxon>
    </lineage>
</organism>
<dbReference type="SUPFAM" id="SSF53474">
    <property type="entry name" value="alpha/beta-Hydrolases"/>
    <property type="match status" value="1"/>
</dbReference>
<evidence type="ECO:0000313" key="4">
    <source>
        <dbReference type="Proteomes" id="UP000236724"/>
    </source>
</evidence>
<dbReference type="GO" id="GO:0016787">
    <property type="term" value="F:hydrolase activity"/>
    <property type="evidence" value="ECO:0007669"/>
    <property type="project" value="UniProtKB-KW"/>
</dbReference>
<evidence type="ECO:0000256" key="1">
    <source>
        <dbReference type="SAM" id="SignalP"/>
    </source>
</evidence>
<reference evidence="3 4" key="1">
    <citation type="submission" date="2016-10" db="EMBL/GenBank/DDBJ databases">
        <authorList>
            <person name="de Groot N.N."/>
        </authorList>
    </citation>
    <scope>NUCLEOTIDE SEQUENCE [LARGE SCALE GENOMIC DNA]</scope>
    <source>
        <strain evidence="3">MBHS1</strain>
    </source>
</reference>
<keyword evidence="4" id="KW-1185">Reference proteome</keyword>
<dbReference type="Proteomes" id="UP000236724">
    <property type="component" value="Unassembled WGS sequence"/>
</dbReference>
<sequence length="277" mass="30266">MSQIRFIFRSVSIMLCFLLLSTASRADVLVLVHGYLGSPQSWVDSGVIPVLEQHGWRTNGILTASPNGVSQLPAQLKNKTNNQIYPVNLPATAPIALQADLLNKMLQFIQQQHPREDISIAAHSAGGVVARMALIQKGSPKIKRLITIAAPHLGTSRAEQALNVSHSPFPLNLLTDLVAAPEMDLLRHSSGLLVDLTRPRPGNLLFWLNQQPHPDMQYYSVVRGDAFALYGDDLVQAYSQDMNLVPALQGRSTRIVAPGAHSMNPQDGLLLLQVLKS</sequence>
<dbReference type="Pfam" id="PF05057">
    <property type="entry name" value="DUF676"/>
    <property type="match status" value="1"/>
</dbReference>